<feature type="compositionally biased region" description="Basic and acidic residues" evidence="1">
    <location>
        <begin position="58"/>
        <end position="78"/>
    </location>
</feature>
<sequence length="92" mass="10079">MPPLDSVLTLRPDERIRPLPTRDAQNEARRSRAGAVTRVSLRTAQRPPAQNVGAIRFARTDPFPKRSLDAKGTRERPDSPVTGLDADGVPPT</sequence>
<proteinExistence type="predicted"/>
<evidence type="ECO:0000256" key="1">
    <source>
        <dbReference type="SAM" id="MobiDB-lite"/>
    </source>
</evidence>
<comment type="caution">
    <text evidence="2">The sequence shown here is derived from an EMBL/GenBank/DDBJ whole genome shotgun (WGS) entry which is preliminary data.</text>
</comment>
<organism evidence="2 3">
    <name type="scientific">Marmota monax</name>
    <name type="common">Woodchuck</name>
    <dbReference type="NCBI Taxonomy" id="9995"/>
    <lineage>
        <taxon>Eukaryota</taxon>
        <taxon>Metazoa</taxon>
        <taxon>Chordata</taxon>
        <taxon>Craniata</taxon>
        <taxon>Vertebrata</taxon>
        <taxon>Euteleostomi</taxon>
        <taxon>Mammalia</taxon>
        <taxon>Eutheria</taxon>
        <taxon>Euarchontoglires</taxon>
        <taxon>Glires</taxon>
        <taxon>Rodentia</taxon>
        <taxon>Sciuromorpha</taxon>
        <taxon>Sciuridae</taxon>
        <taxon>Xerinae</taxon>
        <taxon>Marmotini</taxon>
        <taxon>Marmota</taxon>
    </lineage>
</organism>
<feature type="region of interest" description="Disordered" evidence="1">
    <location>
        <begin position="1"/>
        <end position="36"/>
    </location>
</feature>
<protein>
    <submittedName>
        <fullName evidence="2">Uncharacterized protein</fullName>
    </submittedName>
</protein>
<feature type="region of interest" description="Disordered" evidence="1">
    <location>
        <begin position="58"/>
        <end position="92"/>
    </location>
</feature>
<dbReference type="AlphaFoldDB" id="A0A834PW84"/>
<name>A0A834PW84_MARMO</name>
<accession>A0A834PW84</accession>
<gene>
    <name evidence="2" type="ORF">GHT09_000779</name>
</gene>
<dbReference type="Proteomes" id="UP000662637">
    <property type="component" value="Unassembled WGS sequence"/>
</dbReference>
<evidence type="ECO:0000313" key="3">
    <source>
        <dbReference type="Proteomes" id="UP000662637"/>
    </source>
</evidence>
<reference evidence="2" key="1">
    <citation type="submission" date="2020-08" db="EMBL/GenBank/DDBJ databases">
        <authorList>
            <person name="Shumante A."/>
            <person name="Zimin A.V."/>
            <person name="Puiu D."/>
            <person name="Salzberg S.L."/>
        </authorList>
    </citation>
    <scope>NUCLEOTIDE SEQUENCE</scope>
    <source>
        <strain evidence="2">WC2-LM</strain>
        <tissue evidence="2">Liver</tissue>
    </source>
</reference>
<evidence type="ECO:0000313" key="2">
    <source>
        <dbReference type="EMBL" id="KAF7467846.1"/>
    </source>
</evidence>
<dbReference type="EMBL" id="WJEC01007797">
    <property type="protein sequence ID" value="KAF7467846.1"/>
    <property type="molecule type" value="Genomic_DNA"/>
</dbReference>